<keyword evidence="1" id="KW-1133">Transmembrane helix</keyword>
<feature type="transmembrane region" description="Helical" evidence="1">
    <location>
        <begin position="262"/>
        <end position="283"/>
    </location>
</feature>
<dbReference type="GO" id="GO:0016020">
    <property type="term" value="C:membrane"/>
    <property type="evidence" value="ECO:0007669"/>
    <property type="project" value="InterPro"/>
</dbReference>
<feature type="transmembrane region" description="Helical" evidence="1">
    <location>
        <begin position="144"/>
        <end position="166"/>
    </location>
</feature>
<proteinExistence type="predicted"/>
<keyword evidence="1" id="KW-0812">Transmembrane</keyword>
<dbReference type="InterPro" id="IPR017516">
    <property type="entry name" value="AbrB_dup"/>
</dbReference>
<evidence type="ECO:0008006" key="4">
    <source>
        <dbReference type="Google" id="ProtNLM"/>
    </source>
</evidence>
<feature type="transmembrane region" description="Helical" evidence="1">
    <location>
        <begin position="233"/>
        <end position="250"/>
    </location>
</feature>
<feature type="transmembrane region" description="Helical" evidence="1">
    <location>
        <begin position="317"/>
        <end position="339"/>
    </location>
</feature>
<dbReference type="NCBIfam" id="TIGR03082">
    <property type="entry name" value="Gneg_AbrB_dup"/>
    <property type="match status" value="1"/>
</dbReference>
<sequence length="348" mass="37298">MPQIPGPLKILPVYAIAAAGGFAFYKLGLPLPWMIGPLVATAALAFSERFEIRIPVQTRPFGQGVVAAQVGLSFSPAVFAQLLQMAPLLVGMALMIIFVGFAIALVLSRMARIPLTSAMIATLPTSPVEAAVVAERYNFPPAPIILSQTMRISTVVVLIPTAIFFIDGELGRTARQMNTAFHIPSLLALAGLSMLGMWLFFKLRISNPYFLGPLALSSIVTAAGVELVPFPSLVLWAAQVVLGTWLGSNFRRSLFTSAGRMVMASVVSTLLFIVASALIAASLSQVVGMSWETLVLASTPGGVTEMALTAKFLGIDVALITAFHLVRIFIVVPSIPHIIDRLHRYENR</sequence>
<evidence type="ECO:0000256" key="1">
    <source>
        <dbReference type="SAM" id="Phobius"/>
    </source>
</evidence>
<dbReference type="RefSeq" id="WP_083717000.1">
    <property type="nucleotide sequence ID" value="NZ_CP015095.1"/>
</dbReference>
<dbReference type="Proteomes" id="UP000187059">
    <property type="component" value="Plasmid pPABY4"/>
</dbReference>
<dbReference type="PIRSF" id="PIRSF038991">
    <property type="entry name" value="Protein_AbrB"/>
    <property type="match status" value="1"/>
</dbReference>
<dbReference type="PANTHER" id="PTHR38457:SF1">
    <property type="entry name" value="REGULATOR ABRB-RELATED"/>
    <property type="match status" value="1"/>
</dbReference>
<protein>
    <recommendedName>
        <fullName evidence="4">Ammonia monooxygenase</fullName>
    </recommendedName>
</protein>
<dbReference type="EMBL" id="CP015095">
    <property type="protein sequence ID" value="APZ55281.1"/>
    <property type="molecule type" value="Genomic_DNA"/>
</dbReference>
<dbReference type="InterPro" id="IPR007820">
    <property type="entry name" value="AbrB_fam"/>
</dbReference>
<keyword evidence="3" id="KW-1185">Reference proteome</keyword>
<keyword evidence="1" id="KW-0472">Membrane</keyword>
<geneLocation type="plasmid" evidence="3">
    <name>ppaby4</name>
</geneLocation>
<dbReference type="GO" id="GO:0010468">
    <property type="term" value="P:regulation of gene expression"/>
    <property type="evidence" value="ECO:0007669"/>
    <property type="project" value="InterPro"/>
</dbReference>
<evidence type="ECO:0000313" key="3">
    <source>
        <dbReference type="Proteomes" id="UP000187059"/>
    </source>
</evidence>
<reference evidence="2 3" key="1">
    <citation type="submission" date="2016-04" db="EMBL/GenBank/DDBJ databases">
        <title>Deep-sea bacteria in the southern Pacific.</title>
        <authorList>
            <person name="Tang K."/>
        </authorList>
    </citation>
    <scope>NUCLEOTIDE SEQUENCE [LARGE SCALE GENOMIC DNA]</scope>
    <source>
        <strain evidence="2 3">JLT2014</strain>
        <plasmid evidence="3">ppaby4</plasmid>
    </source>
</reference>
<feature type="transmembrane region" description="Helical" evidence="1">
    <location>
        <begin position="85"/>
        <end position="107"/>
    </location>
</feature>
<feature type="transmembrane region" description="Helical" evidence="1">
    <location>
        <begin position="181"/>
        <end position="201"/>
    </location>
</feature>
<accession>A0A1P8V0X2</accession>
<dbReference type="OrthoDB" id="7157734at2"/>
<organism evidence="2 3">
    <name type="scientific">Salipiger abyssi</name>
    <dbReference type="NCBI Taxonomy" id="1250539"/>
    <lineage>
        <taxon>Bacteria</taxon>
        <taxon>Pseudomonadati</taxon>
        <taxon>Pseudomonadota</taxon>
        <taxon>Alphaproteobacteria</taxon>
        <taxon>Rhodobacterales</taxon>
        <taxon>Roseobacteraceae</taxon>
        <taxon>Salipiger</taxon>
    </lineage>
</organism>
<feature type="transmembrane region" description="Helical" evidence="1">
    <location>
        <begin position="7"/>
        <end position="25"/>
    </location>
</feature>
<gene>
    <name evidence="2" type="ORF">Ga0080574_TMP4999</name>
</gene>
<dbReference type="Pfam" id="PF05145">
    <property type="entry name" value="AbrB"/>
    <property type="match status" value="1"/>
</dbReference>
<dbReference type="KEGG" id="paby:Ga0080574_TMP4999"/>
<keyword evidence="2" id="KW-0614">Plasmid</keyword>
<dbReference type="PANTHER" id="PTHR38457">
    <property type="entry name" value="REGULATOR ABRB-RELATED"/>
    <property type="match status" value="1"/>
</dbReference>
<evidence type="ECO:0000313" key="2">
    <source>
        <dbReference type="EMBL" id="APZ55281.1"/>
    </source>
</evidence>
<dbReference type="AlphaFoldDB" id="A0A1P8V0X2"/>
<name>A0A1P8V0X2_9RHOB</name>